<dbReference type="PaxDb" id="4113-PGSC0003DMT400093681"/>
<proteinExistence type="predicted"/>
<keyword evidence="1" id="KW-0812">Transmembrane</keyword>
<protein>
    <submittedName>
        <fullName evidence="2">Uncharacterized protein</fullName>
    </submittedName>
</protein>
<dbReference type="AlphaFoldDB" id="M1DSH2"/>
<evidence type="ECO:0000313" key="2">
    <source>
        <dbReference type="EnsemblPlants" id="PGSC0003DMT400093681"/>
    </source>
</evidence>
<reference evidence="3" key="1">
    <citation type="journal article" date="2011" name="Nature">
        <title>Genome sequence and analysis of the tuber crop potato.</title>
        <authorList>
            <consortium name="The Potato Genome Sequencing Consortium"/>
        </authorList>
    </citation>
    <scope>NUCLEOTIDE SEQUENCE [LARGE SCALE GENOMIC DNA]</scope>
    <source>
        <strain evidence="3">cv. DM1-3 516 R44</strain>
    </source>
</reference>
<dbReference type="InParanoid" id="M1DSH2"/>
<dbReference type="HOGENOM" id="CLU_2350772_0_0_1"/>
<feature type="transmembrane region" description="Helical" evidence="1">
    <location>
        <begin position="20"/>
        <end position="40"/>
    </location>
</feature>
<dbReference type="EnsemblPlants" id="PGSC0003DMT400093681">
    <property type="protein sequence ID" value="PGSC0003DMT400093681"/>
    <property type="gene ID" value="PGSC0003DMG400043252"/>
</dbReference>
<sequence length="97" mass="10928">MNDVKVGFTYYDVDYVCDFTGVFLMALLSINGGIGLHMYIAQVNLKGGHGWCLMMCRFREVIVLLTGSSLDLGFLQDFVVCPQVPRTHIMTLMFLIL</sequence>
<dbReference type="Gramene" id="PGSC0003DMT400093681">
    <property type="protein sequence ID" value="PGSC0003DMT400093681"/>
    <property type="gene ID" value="PGSC0003DMG400043252"/>
</dbReference>
<evidence type="ECO:0000256" key="1">
    <source>
        <dbReference type="SAM" id="Phobius"/>
    </source>
</evidence>
<keyword evidence="1" id="KW-0472">Membrane</keyword>
<keyword evidence="3" id="KW-1185">Reference proteome</keyword>
<organism evidence="2 3">
    <name type="scientific">Solanum tuberosum</name>
    <name type="common">Potato</name>
    <dbReference type="NCBI Taxonomy" id="4113"/>
    <lineage>
        <taxon>Eukaryota</taxon>
        <taxon>Viridiplantae</taxon>
        <taxon>Streptophyta</taxon>
        <taxon>Embryophyta</taxon>
        <taxon>Tracheophyta</taxon>
        <taxon>Spermatophyta</taxon>
        <taxon>Magnoliopsida</taxon>
        <taxon>eudicotyledons</taxon>
        <taxon>Gunneridae</taxon>
        <taxon>Pentapetalae</taxon>
        <taxon>asterids</taxon>
        <taxon>lamiids</taxon>
        <taxon>Solanales</taxon>
        <taxon>Solanaceae</taxon>
        <taxon>Solanoideae</taxon>
        <taxon>Solaneae</taxon>
        <taxon>Solanum</taxon>
    </lineage>
</organism>
<dbReference type="Proteomes" id="UP000011115">
    <property type="component" value="Unassembled WGS sequence"/>
</dbReference>
<reference evidence="2" key="2">
    <citation type="submission" date="2015-06" db="UniProtKB">
        <authorList>
            <consortium name="EnsemblPlants"/>
        </authorList>
    </citation>
    <scope>IDENTIFICATION</scope>
    <source>
        <strain evidence="2">DM1-3 516 R44</strain>
    </source>
</reference>
<evidence type="ECO:0000313" key="3">
    <source>
        <dbReference type="Proteomes" id="UP000011115"/>
    </source>
</evidence>
<keyword evidence="1" id="KW-1133">Transmembrane helix</keyword>
<name>M1DSH2_SOLTU</name>
<accession>M1DSH2</accession>